<feature type="transmembrane region" description="Helical" evidence="5">
    <location>
        <begin position="211"/>
        <end position="231"/>
    </location>
</feature>
<dbReference type="EMBL" id="QVXO01000016">
    <property type="protein sequence ID" value="RPJ91423.1"/>
    <property type="molecule type" value="Genomic_DNA"/>
</dbReference>
<accession>A0A424WDU6</accession>
<dbReference type="InterPro" id="IPR011701">
    <property type="entry name" value="MFS"/>
</dbReference>
<dbReference type="OrthoDB" id="9807274at2"/>
<dbReference type="RefSeq" id="WP_118932697.1">
    <property type="nucleotide sequence ID" value="NZ_CP061008.1"/>
</dbReference>
<evidence type="ECO:0000256" key="5">
    <source>
        <dbReference type="SAM" id="Phobius"/>
    </source>
</evidence>
<dbReference type="GO" id="GO:0005886">
    <property type="term" value="C:plasma membrane"/>
    <property type="evidence" value="ECO:0007669"/>
    <property type="project" value="TreeGrafter"/>
</dbReference>
<dbReference type="Pfam" id="PF07690">
    <property type="entry name" value="MFS_1"/>
    <property type="match status" value="1"/>
</dbReference>
<feature type="transmembrane region" description="Helical" evidence="5">
    <location>
        <begin position="177"/>
        <end position="199"/>
    </location>
</feature>
<evidence type="ECO:0000256" key="1">
    <source>
        <dbReference type="ARBA" id="ARBA00004141"/>
    </source>
</evidence>
<dbReference type="PANTHER" id="PTHR23501">
    <property type="entry name" value="MAJOR FACILITATOR SUPERFAMILY"/>
    <property type="match status" value="1"/>
</dbReference>
<feature type="transmembrane region" description="Helical" evidence="5">
    <location>
        <begin position="58"/>
        <end position="76"/>
    </location>
</feature>
<feature type="transmembrane region" description="Helical" evidence="5">
    <location>
        <begin position="305"/>
        <end position="326"/>
    </location>
</feature>
<keyword evidence="2 5" id="KW-0812">Transmembrane</keyword>
<feature type="transmembrane region" description="Helical" evidence="5">
    <location>
        <begin position="414"/>
        <end position="435"/>
    </location>
</feature>
<feature type="transmembrane region" description="Helical" evidence="5">
    <location>
        <begin position="88"/>
        <end position="108"/>
    </location>
</feature>
<feature type="transmembrane region" description="Helical" evidence="5">
    <location>
        <begin position="237"/>
        <end position="255"/>
    </location>
</feature>
<comment type="subcellular location">
    <subcellularLocation>
        <location evidence="1">Membrane</location>
        <topology evidence="1">Multi-pass membrane protein</topology>
    </subcellularLocation>
</comment>
<feature type="transmembrane region" description="Helical" evidence="5">
    <location>
        <begin position="447"/>
        <end position="466"/>
    </location>
</feature>
<dbReference type="Gene3D" id="1.20.1720.10">
    <property type="entry name" value="Multidrug resistance protein D"/>
    <property type="match status" value="1"/>
</dbReference>
<feature type="transmembrane region" description="Helical" evidence="5">
    <location>
        <begin position="370"/>
        <end position="393"/>
    </location>
</feature>
<dbReference type="AlphaFoldDB" id="A0A424WDU6"/>
<dbReference type="GO" id="GO:0022857">
    <property type="term" value="F:transmembrane transporter activity"/>
    <property type="evidence" value="ECO:0007669"/>
    <property type="project" value="InterPro"/>
</dbReference>
<evidence type="ECO:0000256" key="2">
    <source>
        <dbReference type="ARBA" id="ARBA00022692"/>
    </source>
</evidence>
<dbReference type="Proteomes" id="UP000285324">
    <property type="component" value="Unassembled WGS sequence"/>
</dbReference>
<evidence type="ECO:0000313" key="8">
    <source>
        <dbReference type="Proteomes" id="UP000285324"/>
    </source>
</evidence>
<gene>
    <name evidence="7" type="ORF">DY367_12900</name>
</gene>
<dbReference type="PANTHER" id="PTHR23501:SF154">
    <property type="entry name" value="MULTIDRUG-EFFLUX TRANSPORTER RV1634-RELATED"/>
    <property type="match status" value="1"/>
</dbReference>
<evidence type="ECO:0000256" key="4">
    <source>
        <dbReference type="ARBA" id="ARBA00023136"/>
    </source>
</evidence>
<feature type="transmembrane region" description="Helical" evidence="5">
    <location>
        <begin position="276"/>
        <end position="299"/>
    </location>
</feature>
<protein>
    <submittedName>
        <fullName evidence="7">MFS transporter</fullName>
    </submittedName>
</protein>
<dbReference type="PROSITE" id="PS50850">
    <property type="entry name" value="MFS"/>
    <property type="match status" value="1"/>
</dbReference>
<feature type="transmembrane region" description="Helical" evidence="5">
    <location>
        <begin position="114"/>
        <end position="135"/>
    </location>
</feature>
<keyword evidence="4 5" id="KW-0472">Membrane</keyword>
<feature type="transmembrane region" description="Helical" evidence="5">
    <location>
        <begin position="26"/>
        <end position="46"/>
    </location>
</feature>
<reference evidence="7 8" key="1">
    <citation type="submission" date="2018-08" db="EMBL/GenBank/DDBJ databases">
        <title>Achromobacter xylosoxidans Genome sequencing and assembly.</title>
        <authorList>
            <person name="Wang R."/>
            <person name="Rensing C."/>
            <person name="Li Y."/>
        </authorList>
    </citation>
    <scope>NUCLEOTIDE SEQUENCE [LARGE SCALE GENOMIC DNA]</scope>
    <source>
        <strain evidence="7 8">GD003A</strain>
    </source>
</reference>
<name>A0A424WDU6_ALCXX</name>
<evidence type="ECO:0000259" key="6">
    <source>
        <dbReference type="PROSITE" id="PS50850"/>
    </source>
</evidence>
<feature type="domain" description="Major facilitator superfamily (MFS) profile" evidence="6">
    <location>
        <begin position="24"/>
        <end position="471"/>
    </location>
</feature>
<proteinExistence type="predicted"/>
<feature type="transmembrane region" description="Helical" evidence="5">
    <location>
        <begin position="147"/>
        <end position="171"/>
    </location>
</feature>
<comment type="caution">
    <text evidence="7">The sequence shown here is derived from an EMBL/GenBank/DDBJ whole genome shotgun (WGS) entry which is preliminary data.</text>
</comment>
<dbReference type="InterPro" id="IPR020846">
    <property type="entry name" value="MFS_dom"/>
</dbReference>
<evidence type="ECO:0000256" key="3">
    <source>
        <dbReference type="ARBA" id="ARBA00022989"/>
    </source>
</evidence>
<feature type="transmembrane region" description="Helical" evidence="5">
    <location>
        <begin position="338"/>
        <end position="358"/>
    </location>
</feature>
<evidence type="ECO:0000313" key="7">
    <source>
        <dbReference type="EMBL" id="RPJ91423.1"/>
    </source>
</evidence>
<organism evidence="7 8">
    <name type="scientific">Alcaligenes xylosoxydans xylosoxydans</name>
    <name type="common">Achromobacter xylosoxidans</name>
    <dbReference type="NCBI Taxonomy" id="85698"/>
    <lineage>
        <taxon>Bacteria</taxon>
        <taxon>Pseudomonadati</taxon>
        <taxon>Pseudomonadota</taxon>
        <taxon>Betaproteobacteria</taxon>
        <taxon>Burkholderiales</taxon>
        <taxon>Alcaligenaceae</taxon>
        <taxon>Achromobacter</taxon>
    </lineage>
</organism>
<keyword evidence="3 5" id="KW-1133">Transmembrane helix</keyword>
<dbReference type="InterPro" id="IPR036259">
    <property type="entry name" value="MFS_trans_sf"/>
</dbReference>
<dbReference type="SUPFAM" id="SSF103473">
    <property type="entry name" value="MFS general substrate transporter"/>
    <property type="match status" value="1"/>
</dbReference>
<sequence>MSTGTTHVSSASWADLLHGTNALRSIALAGGVALHAINVYIVTTILPSVIKDIGGLEYYAWNTTLFVVTSIVGSALSARLIETLGPRAAYLLAVAVFTAGSVVCALAPSMPALLTGRSIQGLGGGILFALSYALIRLVFEAPLWSRAMALVSGMWGVATLCGPAIGGVFAQTGHWRLAFWALLPVAAALAAIVALKVGGKESVPPSRPSPLPVTTLGLLVASVLAITLASLSTDLRWNLAGIAAGLAIAALIAAVDRRAAKRLLPTGAYSIATPLGALYAVMCLVVAAITTEIFVPYFLQVIHGMTPLAAGYMTAAMAAGWTLAAMPSATRSGPAANFLVRLSPIVILAALAALAYMTPRTAQLQSYPGLALYVLALAGVGFGIGLSWPHLLTRIFTAAPAGEETLTSSSITTVQLYATALTAALAGVITNSAGLADPGGVAGAQHAAQWLFAAFALAPAGALLLLGRITRGHAQDAIQK</sequence>